<dbReference type="Pfam" id="PF02470">
    <property type="entry name" value="MlaD"/>
    <property type="match status" value="1"/>
</dbReference>
<protein>
    <submittedName>
        <fullName evidence="3">MCE family protein</fullName>
    </submittedName>
</protein>
<feature type="transmembrane region" description="Helical" evidence="1">
    <location>
        <begin position="12"/>
        <end position="34"/>
    </location>
</feature>
<dbReference type="InterPro" id="IPR003399">
    <property type="entry name" value="Mce/MlaD"/>
</dbReference>
<proteinExistence type="predicted"/>
<evidence type="ECO:0000259" key="2">
    <source>
        <dbReference type="Pfam" id="PF02470"/>
    </source>
</evidence>
<reference evidence="3 4" key="1">
    <citation type="submission" date="2019-12" db="EMBL/GenBank/DDBJ databases">
        <title>Maritimibacter sp. nov. sp. isolated from sea sand.</title>
        <authorList>
            <person name="Kim J."/>
            <person name="Jeong S.E."/>
            <person name="Jung H.S."/>
            <person name="Jeon C.O."/>
        </authorList>
    </citation>
    <scope>NUCLEOTIDE SEQUENCE [LARGE SCALE GENOMIC DNA]</scope>
    <source>
        <strain evidence="3 4">DP07</strain>
    </source>
</reference>
<gene>
    <name evidence="3" type="ORF">GQE99_06880</name>
</gene>
<keyword evidence="1" id="KW-1133">Transmembrane helix</keyword>
<feature type="domain" description="Mce/MlaD" evidence="2">
    <location>
        <begin position="40"/>
        <end position="117"/>
    </location>
</feature>
<dbReference type="AlphaFoldDB" id="A0A845M0R9"/>
<dbReference type="EMBL" id="WTUX01000011">
    <property type="protein sequence ID" value="MZR12742.1"/>
    <property type="molecule type" value="Genomic_DNA"/>
</dbReference>
<dbReference type="PANTHER" id="PTHR33371:SF4">
    <property type="entry name" value="INTERMEMBRANE PHOSPHOLIPID TRANSPORT SYSTEM BINDING PROTEIN MLAD"/>
    <property type="match status" value="1"/>
</dbReference>
<keyword evidence="1" id="KW-0472">Membrane</keyword>
<accession>A0A845M0R9</accession>
<organism evidence="3 4">
    <name type="scientific">Maritimibacter harenae</name>
    <dbReference type="NCBI Taxonomy" id="2606218"/>
    <lineage>
        <taxon>Bacteria</taxon>
        <taxon>Pseudomonadati</taxon>
        <taxon>Pseudomonadota</taxon>
        <taxon>Alphaproteobacteria</taxon>
        <taxon>Rhodobacterales</taxon>
        <taxon>Roseobacteraceae</taxon>
        <taxon>Maritimibacter</taxon>
    </lineage>
</organism>
<dbReference type="InterPro" id="IPR052336">
    <property type="entry name" value="MlaD_Phospholipid_Transporter"/>
</dbReference>
<name>A0A845M0R9_9RHOB</name>
<dbReference type="Proteomes" id="UP000467322">
    <property type="component" value="Unassembled WGS sequence"/>
</dbReference>
<evidence type="ECO:0000313" key="4">
    <source>
        <dbReference type="Proteomes" id="UP000467322"/>
    </source>
</evidence>
<evidence type="ECO:0000256" key="1">
    <source>
        <dbReference type="SAM" id="Phobius"/>
    </source>
</evidence>
<comment type="caution">
    <text evidence="3">The sequence shown here is derived from an EMBL/GenBank/DDBJ whole genome shotgun (WGS) entry which is preliminary data.</text>
</comment>
<keyword evidence="4" id="KW-1185">Reference proteome</keyword>
<keyword evidence="1" id="KW-0812">Transmembrane</keyword>
<sequence>MISRSEIAEVVTGAVVLAVAAWFLIYAGGTIGWFGGSADNREYRVSLVSAGGVSVGSDVRVAGVKVGRVSWLSLNPETFAAETELSVDPDYAFPQDSLAIVSSEGLLGGSYVEIVPGSSSFPLEAGGRFRTAAPDTSLVDFLIDQLNGGR</sequence>
<dbReference type="PANTHER" id="PTHR33371">
    <property type="entry name" value="INTERMEMBRANE PHOSPHOLIPID TRANSPORT SYSTEM BINDING PROTEIN MLAD-RELATED"/>
    <property type="match status" value="1"/>
</dbReference>
<dbReference type="RefSeq" id="WP_161350871.1">
    <property type="nucleotide sequence ID" value="NZ_WTUX01000011.1"/>
</dbReference>
<evidence type="ECO:0000313" key="3">
    <source>
        <dbReference type="EMBL" id="MZR12742.1"/>
    </source>
</evidence>